<dbReference type="Gene3D" id="3.10.129.10">
    <property type="entry name" value="Hotdog Thioesterase"/>
    <property type="match status" value="1"/>
</dbReference>
<proteinExistence type="inferred from homology"/>
<accession>A0A1H3PFM8</accession>
<protein>
    <submittedName>
        <fullName evidence="4">Acyl dehydratase</fullName>
    </submittedName>
</protein>
<comment type="similarity">
    <text evidence="1">Belongs to the enoyl-CoA hydratase/isomerase family.</text>
</comment>
<dbReference type="PANTHER" id="PTHR43841:SF3">
    <property type="entry name" value="(3R)-HYDROXYACYL-ACP DEHYDRATASE SUBUNIT HADB"/>
    <property type="match status" value="1"/>
</dbReference>
<keyword evidence="5" id="KW-1185">Reference proteome</keyword>
<gene>
    <name evidence="4" type="ORF">SAMN05421504_108195</name>
</gene>
<dbReference type="STRING" id="589385.SAMN05421504_108195"/>
<feature type="domain" description="FAS1-like dehydratase" evidence="3">
    <location>
        <begin position="37"/>
        <end position="120"/>
    </location>
</feature>
<evidence type="ECO:0000256" key="1">
    <source>
        <dbReference type="ARBA" id="ARBA00005254"/>
    </source>
</evidence>
<dbReference type="AlphaFoldDB" id="A0A1H3PFM8"/>
<sequence length="270" mass="29559">MNRQALVGRKYHQPGLIVDAAESAAYASCVGDESPEGVAPPFFAVKLVAGLWRRIYQAPELGTADQLVLHAEQRMLFHRPMRIGEELTGHAVVRDVVGFGFGDAAIIRCALSDQDGRDIVVMESTLAVQGASGLAPDRRRYTQPTKKDLVVRLEKHFGEELPQRYADAADDHNPLHLDDDLARQAGHPRRIVHGMCTLATGISALANKLRTRPEGRLSYLRARFTRPVLPGDAVEFTAHQGGASGTYLVGAKLDGRAVLKSTWFRMTGND</sequence>
<dbReference type="Pfam" id="PF13452">
    <property type="entry name" value="FAS1_DH_region"/>
    <property type="match status" value="1"/>
</dbReference>
<evidence type="ECO:0000259" key="2">
    <source>
        <dbReference type="Pfam" id="PF01575"/>
    </source>
</evidence>
<dbReference type="InterPro" id="IPR029069">
    <property type="entry name" value="HotDog_dom_sf"/>
</dbReference>
<dbReference type="CDD" id="cd03441">
    <property type="entry name" value="R_hydratase_like"/>
    <property type="match status" value="1"/>
</dbReference>
<dbReference type="Proteomes" id="UP000199515">
    <property type="component" value="Unassembled WGS sequence"/>
</dbReference>
<dbReference type="InterPro" id="IPR002539">
    <property type="entry name" value="MaoC-like_dom"/>
</dbReference>
<dbReference type="PANTHER" id="PTHR43841">
    <property type="entry name" value="3-HYDROXYACYL-THIOESTER DEHYDRATASE HTDX-RELATED"/>
    <property type="match status" value="1"/>
</dbReference>
<dbReference type="Pfam" id="PF01575">
    <property type="entry name" value="MaoC_dehydratas"/>
    <property type="match status" value="1"/>
</dbReference>
<reference evidence="4 5" key="1">
    <citation type="submission" date="2016-10" db="EMBL/GenBank/DDBJ databases">
        <authorList>
            <person name="de Groot N.N."/>
        </authorList>
    </citation>
    <scope>NUCLEOTIDE SEQUENCE [LARGE SCALE GENOMIC DNA]</scope>
    <source>
        <strain evidence="4 5">CPCC 202699</strain>
    </source>
</reference>
<dbReference type="InterPro" id="IPR039569">
    <property type="entry name" value="FAS1-like_DH_region"/>
</dbReference>
<dbReference type="EMBL" id="FNON01000008">
    <property type="protein sequence ID" value="SDY99954.1"/>
    <property type="molecule type" value="Genomic_DNA"/>
</dbReference>
<feature type="domain" description="MaoC-like" evidence="2">
    <location>
        <begin position="148"/>
        <end position="242"/>
    </location>
</feature>
<organism evidence="4 5">
    <name type="scientific">Amycolatopsis xylanica</name>
    <dbReference type="NCBI Taxonomy" id="589385"/>
    <lineage>
        <taxon>Bacteria</taxon>
        <taxon>Bacillati</taxon>
        <taxon>Actinomycetota</taxon>
        <taxon>Actinomycetes</taxon>
        <taxon>Pseudonocardiales</taxon>
        <taxon>Pseudonocardiaceae</taxon>
        <taxon>Amycolatopsis</taxon>
    </lineage>
</organism>
<name>A0A1H3PFM8_9PSEU</name>
<evidence type="ECO:0000313" key="4">
    <source>
        <dbReference type="EMBL" id="SDY99954.1"/>
    </source>
</evidence>
<evidence type="ECO:0000259" key="3">
    <source>
        <dbReference type="Pfam" id="PF13452"/>
    </source>
</evidence>
<evidence type="ECO:0000313" key="5">
    <source>
        <dbReference type="Proteomes" id="UP000199515"/>
    </source>
</evidence>
<dbReference type="SUPFAM" id="SSF54637">
    <property type="entry name" value="Thioesterase/thiol ester dehydrase-isomerase"/>
    <property type="match status" value="2"/>
</dbReference>
<dbReference type="RefSeq" id="WP_176968907.1">
    <property type="nucleotide sequence ID" value="NZ_FNON01000008.1"/>
</dbReference>